<dbReference type="InterPro" id="IPR000515">
    <property type="entry name" value="MetI-like"/>
</dbReference>
<protein>
    <submittedName>
        <fullName evidence="9">Sugar ABC transporter permease</fullName>
    </submittedName>
</protein>
<name>A0ABT4VVJ9_9HYPH</name>
<comment type="caution">
    <text evidence="9">The sequence shown here is derived from an EMBL/GenBank/DDBJ whole genome shotgun (WGS) entry which is preliminary data.</text>
</comment>
<dbReference type="InterPro" id="IPR051393">
    <property type="entry name" value="ABC_transporter_permease"/>
</dbReference>
<dbReference type="Gene3D" id="1.10.3720.10">
    <property type="entry name" value="MetI-like"/>
    <property type="match status" value="1"/>
</dbReference>
<evidence type="ECO:0000256" key="1">
    <source>
        <dbReference type="ARBA" id="ARBA00004651"/>
    </source>
</evidence>
<evidence type="ECO:0000313" key="9">
    <source>
        <dbReference type="EMBL" id="MDA4848716.1"/>
    </source>
</evidence>
<evidence type="ECO:0000256" key="7">
    <source>
        <dbReference type="RuleBase" id="RU363032"/>
    </source>
</evidence>
<evidence type="ECO:0000256" key="5">
    <source>
        <dbReference type="ARBA" id="ARBA00022989"/>
    </source>
</evidence>
<feature type="transmembrane region" description="Helical" evidence="7">
    <location>
        <begin position="101"/>
        <end position="119"/>
    </location>
</feature>
<keyword evidence="5 7" id="KW-1133">Transmembrane helix</keyword>
<dbReference type="InterPro" id="IPR035906">
    <property type="entry name" value="MetI-like_sf"/>
</dbReference>
<feature type="domain" description="ABC transmembrane type-1" evidence="8">
    <location>
        <begin position="158"/>
        <end position="369"/>
    </location>
</feature>
<feature type="transmembrane region" description="Helical" evidence="7">
    <location>
        <begin position="32"/>
        <end position="55"/>
    </location>
</feature>
<keyword evidence="2 7" id="KW-0813">Transport</keyword>
<dbReference type="PROSITE" id="PS50928">
    <property type="entry name" value="ABC_TM1"/>
    <property type="match status" value="1"/>
</dbReference>
<feature type="transmembrane region" description="Helical" evidence="7">
    <location>
        <begin position="353"/>
        <end position="373"/>
    </location>
</feature>
<gene>
    <name evidence="9" type="ORF">OOZ53_25395</name>
</gene>
<evidence type="ECO:0000256" key="6">
    <source>
        <dbReference type="ARBA" id="ARBA00023136"/>
    </source>
</evidence>
<feature type="transmembrane region" description="Helical" evidence="7">
    <location>
        <begin position="246"/>
        <end position="268"/>
    </location>
</feature>
<dbReference type="Pfam" id="PF00528">
    <property type="entry name" value="BPD_transp_1"/>
    <property type="match status" value="1"/>
</dbReference>
<feature type="transmembrane region" description="Helical" evidence="7">
    <location>
        <begin position="195"/>
        <end position="216"/>
    </location>
</feature>
<reference evidence="9" key="1">
    <citation type="submission" date="2022-11" db="EMBL/GenBank/DDBJ databases">
        <title>Hoeflea poritis sp. nov., isolated from scleractinian coral Porites lutea.</title>
        <authorList>
            <person name="Zhang G."/>
            <person name="Wei Q."/>
            <person name="Cai L."/>
        </authorList>
    </citation>
    <scope>NUCLEOTIDE SEQUENCE</scope>
    <source>
        <strain evidence="9">E7-10</strain>
    </source>
</reference>
<dbReference type="PANTHER" id="PTHR30193">
    <property type="entry name" value="ABC TRANSPORTER PERMEASE PROTEIN"/>
    <property type="match status" value="1"/>
</dbReference>
<sequence length="382" mass="42241">MAPTRTDRIGELDPAPPKFGLAEWIDQQTGKLFVLPAVIILLTFAIFPLLVSAYLSLTKFKLVAGGFDLRYVGLRNFKKLFFGSQQYHLLGTFDAFGPFEWAVFVTVIAAVVFWFWRFFTGGAFNVAGLVGRLISASLLVALTWLILATVFGGYPGSLVVTLFYVFVGVGVQFCIGLGLALLCGQAIRGRNAFRIIFFIPLMVTPVGIAYMFRMLADMQRGPLAYVWQWFGLGEFSWAADPWTARLVVLIGDTWQWVPFMFIVLLAAIENMPRDQLEAAKIDGAGGWQIFRDITWPSIAPVAATIVLIRLIEAFKIIDLPNVLTNGGPGIATESLTLHSFIAWRTQDLGGSAAVGYTLLFVSTITCVSFFNFIGQRTRKTEA</sequence>
<keyword evidence="6 7" id="KW-0472">Membrane</keyword>
<feature type="transmembrane region" description="Helical" evidence="7">
    <location>
        <begin position="289"/>
        <end position="311"/>
    </location>
</feature>
<accession>A0ABT4VVJ9</accession>
<dbReference type="EMBL" id="JAPJZH010000029">
    <property type="protein sequence ID" value="MDA4848716.1"/>
    <property type="molecule type" value="Genomic_DNA"/>
</dbReference>
<dbReference type="CDD" id="cd06261">
    <property type="entry name" value="TM_PBP2"/>
    <property type="match status" value="1"/>
</dbReference>
<organism evidence="9 10">
    <name type="scientific">Hoeflea poritis</name>
    <dbReference type="NCBI Taxonomy" id="2993659"/>
    <lineage>
        <taxon>Bacteria</taxon>
        <taxon>Pseudomonadati</taxon>
        <taxon>Pseudomonadota</taxon>
        <taxon>Alphaproteobacteria</taxon>
        <taxon>Hyphomicrobiales</taxon>
        <taxon>Rhizobiaceae</taxon>
        <taxon>Hoeflea</taxon>
    </lineage>
</organism>
<feature type="transmembrane region" description="Helical" evidence="7">
    <location>
        <begin position="160"/>
        <end position="183"/>
    </location>
</feature>
<evidence type="ECO:0000256" key="3">
    <source>
        <dbReference type="ARBA" id="ARBA00022475"/>
    </source>
</evidence>
<keyword evidence="3" id="KW-1003">Cell membrane</keyword>
<feature type="transmembrane region" description="Helical" evidence="7">
    <location>
        <begin position="131"/>
        <end position="154"/>
    </location>
</feature>
<proteinExistence type="inferred from homology"/>
<evidence type="ECO:0000313" key="10">
    <source>
        <dbReference type="Proteomes" id="UP001148313"/>
    </source>
</evidence>
<dbReference type="PANTHER" id="PTHR30193:SF45">
    <property type="entry name" value="ABC TRANSPORTER PERMEASE PROTEIN"/>
    <property type="match status" value="1"/>
</dbReference>
<dbReference type="RefSeq" id="WP_271092592.1">
    <property type="nucleotide sequence ID" value="NZ_JAPJZH010000029.1"/>
</dbReference>
<comment type="similarity">
    <text evidence="7">Belongs to the binding-protein-dependent transport system permease family.</text>
</comment>
<keyword evidence="10" id="KW-1185">Reference proteome</keyword>
<evidence type="ECO:0000256" key="2">
    <source>
        <dbReference type="ARBA" id="ARBA00022448"/>
    </source>
</evidence>
<evidence type="ECO:0000256" key="4">
    <source>
        <dbReference type="ARBA" id="ARBA00022692"/>
    </source>
</evidence>
<keyword evidence="4 7" id="KW-0812">Transmembrane</keyword>
<evidence type="ECO:0000259" key="8">
    <source>
        <dbReference type="PROSITE" id="PS50928"/>
    </source>
</evidence>
<dbReference type="SUPFAM" id="SSF161098">
    <property type="entry name" value="MetI-like"/>
    <property type="match status" value="2"/>
</dbReference>
<comment type="subcellular location">
    <subcellularLocation>
        <location evidence="1 7">Cell membrane</location>
        <topology evidence="1 7">Multi-pass membrane protein</topology>
    </subcellularLocation>
</comment>
<dbReference type="Proteomes" id="UP001148313">
    <property type="component" value="Unassembled WGS sequence"/>
</dbReference>